<sequence>MKVAVLGAGIIGSSTAYKIIQQFSFCDVTLISDEFSPSTTSDGAAGHWEPFWLGNTPVNVIKSYAKETFEYVMENIKNNPDSPDIGFFTCHGFILSKDETFKKPFWYDIPPDSRVLSKDDLKMFPSEARSGMSFTTVYTEGRRLVPYYIKRFQEMGGKICQKLISSLDELPGDFDVVINCTGLGSRKLFNDKSMFPVRGQVLKIKAPWIKQFVTYDVENQDPMYILPNQEFVVVGGTTQKGDYNAKISLTDRKEILDKATKFIPSLKNAKVVGEWVGLRPAREKGPRIEIENFTLSNNRNLKVIHNYGHGGCGMTIHWGCANHVAKLFDQVCSQQNTRLQTSKL</sequence>
<feature type="domain" description="FAD dependent oxidoreductase" evidence="8">
    <location>
        <begin position="2"/>
        <end position="327"/>
    </location>
</feature>
<feature type="binding site" evidence="7">
    <location>
        <begin position="40"/>
        <end position="41"/>
    </location>
    <ligand>
        <name>FAD</name>
        <dbReference type="ChEBI" id="CHEBI:57692"/>
    </ligand>
</feature>
<feature type="binding site" evidence="7">
    <location>
        <position position="279"/>
    </location>
    <ligand>
        <name>D-dopa</name>
        <dbReference type="ChEBI" id="CHEBI:149689"/>
    </ligand>
</feature>
<dbReference type="InterPro" id="IPR006181">
    <property type="entry name" value="D-amino_acid_oxidase_CS"/>
</dbReference>
<comment type="subcellular location">
    <subcellularLocation>
        <location evidence="2">Peroxisome matrix</location>
    </subcellularLocation>
</comment>
<evidence type="ECO:0000313" key="9">
    <source>
        <dbReference type="EnsemblMetazoa" id="CLYHEMP007298.1"/>
    </source>
</evidence>
<keyword evidence="6" id="KW-0560">Oxidoreductase</keyword>
<feature type="binding site" evidence="7">
    <location>
        <begin position="310"/>
        <end position="315"/>
    </location>
    <ligand>
        <name>FAD</name>
        <dbReference type="ChEBI" id="CHEBI:57692"/>
    </ligand>
</feature>
<evidence type="ECO:0000256" key="1">
    <source>
        <dbReference type="ARBA" id="ARBA00001974"/>
    </source>
</evidence>
<reference evidence="9" key="1">
    <citation type="submission" date="2021-01" db="UniProtKB">
        <authorList>
            <consortium name="EnsemblMetazoa"/>
        </authorList>
    </citation>
    <scope>IDENTIFICATION</scope>
</reference>
<dbReference type="EnsemblMetazoa" id="CLYHEMT007298.1">
    <property type="protein sequence ID" value="CLYHEMP007298.1"/>
    <property type="gene ID" value="CLYHEMG007298"/>
</dbReference>
<dbReference type="GO" id="GO:0019478">
    <property type="term" value="P:D-amino acid catabolic process"/>
    <property type="evidence" value="ECO:0007669"/>
    <property type="project" value="TreeGrafter"/>
</dbReference>
<dbReference type="PIRSF" id="PIRSF000189">
    <property type="entry name" value="D-aa_oxidase"/>
    <property type="match status" value="1"/>
</dbReference>
<dbReference type="GeneID" id="136821935"/>
<dbReference type="RefSeq" id="XP_066934254.1">
    <property type="nucleotide sequence ID" value="XM_067078153.1"/>
</dbReference>
<dbReference type="Pfam" id="PF01266">
    <property type="entry name" value="DAO"/>
    <property type="match status" value="1"/>
</dbReference>
<dbReference type="SUPFAM" id="SSF51971">
    <property type="entry name" value="Nucleotide-binding domain"/>
    <property type="match status" value="1"/>
</dbReference>
<dbReference type="PANTHER" id="PTHR11530:SF11">
    <property type="entry name" value="D-ASPARTATE OXIDASE"/>
    <property type="match status" value="1"/>
</dbReference>
<evidence type="ECO:0000256" key="3">
    <source>
        <dbReference type="ARBA" id="ARBA00006730"/>
    </source>
</evidence>
<dbReference type="InterPro" id="IPR023209">
    <property type="entry name" value="DAO"/>
</dbReference>
<comment type="similarity">
    <text evidence="3">Belongs to the DAMOX/DASOX family.</text>
</comment>
<dbReference type="AlphaFoldDB" id="A0A7M5WKF9"/>
<dbReference type="Gene3D" id="3.40.50.720">
    <property type="entry name" value="NAD(P)-binding Rossmann-like Domain"/>
    <property type="match status" value="1"/>
</dbReference>
<feature type="binding site" evidence="7">
    <location>
        <position position="181"/>
    </location>
    <ligand>
        <name>FAD</name>
        <dbReference type="ChEBI" id="CHEBI:57692"/>
    </ligand>
</feature>
<feature type="binding site" evidence="7">
    <location>
        <position position="311"/>
    </location>
    <ligand>
        <name>D-dopa</name>
        <dbReference type="ChEBI" id="CHEBI:149689"/>
    </ligand>
</feature>
<protein>
    <recommendedName>
        <fullName evidence="8">FAD dependent oxidoreductase domain-containing protein</fullName>
    </recommendedName>
</protein>
<comment type="cofactor">
    <cofactor evidence="1 7">
        <name>FAD</name>
        <dbReference type="ChEBI" id="CHEBI:57692"/>
    </cofactor>
</comment>
<evidence type="ECO:0000256" key="4">
    <source>
        <dbReference type="ARBA" id="ARBA00022630"/>
    </source>
</evidence>
<dbReference type="Gene3D" id="3.30.9.10">
    <property type="entry name" value="D-Amino Acid Oxidase, subunit A, domain 2"/>
    <property type="match status" value="1"/>
</dbReference>
<organism evidence="9 10">
    <name type="scientific">Clytia hemisphaerica</name>
    <dbReference type="NCBI Taxonomy" id="252671"/>
    <lineage>
        <taxon>Eukaryota</taxon>
        <taxon>Metazoa</taxon>
        <taxon>Cnidaria</taxon>
        <taxon>Hydrozoa</taxon>
        <taxon>Hydroidolina</taxon>
        <taxon>Leptothecata</taxon>
        <taxon>Obeliida</taxon>
        <taxon>Clytiidae</taxon>
        <taxon>Clytia</taxon>
    </lineage>
</organism>
<evidence type="ECO:0000256" key="5">
    <source>
        <dbReference type="ARBA" id="ARBA00022827"/>
    </source>
</evidence>
<dbReference type="GO" id="GO:0071949">
    <property type="term" value="F:FAD binding"/>
    <property type="evidence" value="ECO:0007669"/>
    <property type="project" value="InterPro"/>
</dbReference>
<evidence type="ECO:0000256" key="2">
    <source>
        <dbReference type="ARBA" id="ARBA00004253"/>
    </source>
</evidence>
<accession>A0A7M5WKF9</accession>
<dbReference type="SUPFAM" id="SSF54373">
    <property type="entry name" value="FAD-linked reductases, C-terminal domain"/>
    <property type="match status" value="1"/>
</dbReference>
<name>A0A7M5WKF9_9CNID</name>
<keyword evidence="5 7" id="KW-0274">FAD</keyword>
<dbReference type="PANTHER" id="PTHR11530">
    <property type="entry name" value="D-AMINO ACID OXIDASE"/>
    <property type="match status" value="1"/>
</dbReference>
<keyword evidence="4" id="KW-0285">Flavoprotein</keyword>
<dbReference type="OrthoDB" id="2015447at2759"/>
<dbReference type="Proteomes" id="UP000594262">
    <property type="component" value="Unplaced"/>
</dbReference>
<dbReference type="GO" id="GO:0005782">
    <property type="term" value="C:peroxisomal matrix"/>
    <property type="evidence" value="ECO:0007669"/>
    <property type="project" value="UniProtKB-SubCell"/>
</dbReference>
<evidence type="ECO:0000256" key="6">
    <source>
        <dbReference type="ARBA" id="ARBA00023002"/>
    </source>
</evidence>
<feature type="binding site" evidence="7">
    <location>
        <position position="224"/>
    </location>
    <ligand>
        <name>D-dopa</name>
        <dbReference type="ChEBI" id="CHEBI:149689"/>
    </ligand>
</feature>
<evidence type="ECO:0000313" key="10">
    <source>
        <dbReference type="Proteomes" id="UP000594262"/>
    </source>
</evidence>
<evidence type="ECO:0000256" key="7">
    <source>
        <dbReference type="PIRSR" id="PIRSR000189-1"/>
    </source>
</evidence>
<evidence type="ECO:0000259" key="8">
    <source>
        <dbReference type="Pfam" id="PF01266"/>
    </source>
</evidence>
<dbReference type="InterPro" id="IPR006076">
    <property type="entry name" value="FAD-dep_OxRdtase"/>
</dbReference>
<dbReference type="GO" id="GO:0003884">
    <property type="term" value="F:D-amino-acid oxidase activity"/>
    <property type="evidence" value="ECO:0007669"/>
    <property type="project" value="InterPro"/>
</dbReference>
<dbReference type="PROSITE" id="PS00677">
    <property type="entry name" value="DAO"/>
    <property type="match status" value="1"/>
</dbReference>
<proteinExistence type="inferred from homology"/>
<keyword evidence="10" id="KW-1185">Reference proteome</keyword>